<dbReference type="GO" id="GO:0004519">
    <property type="term" value="F:endonuclease activity"/>
    <property type="evidence" value="ECO:0007669"/>
    <property type="project" value="UniProtKB-KW"/>
</dbReference>
<feature type="region of interest" description="Disordered" evidence="1">
    <location>
        <begin position="1"/>
        <end position="26"/>
    </location>
</feature>
<evidence type="ECO:0000259" key="2">
    <source>
        <dbReference type="Pfam" id="PF13546"/>
    </source>
</evidence>
<dbReference type="Pfam" id="PF13546">
    <property type="entry name" value="DDE_5"/>
    <property type="match status" value="1"/>
</dbReference>
<keyword evidence="3" id="KW-0255">Endonuclease</keyword>
<dbReference type="InterPro" id="IPR038721">
    <property type="entry name" value="IS701-like_DDE_dom"/>
</dbReference>
<organism evidence="3 4">
    <name type="scientific">Thermomonospora echinospora</name>
    <dbReference type="NCBI Taxonomy" id="1992"/>
    <lineage>
        <taxon>Bacteria</taxon>
        <taxon>Bacillati</taxon>
        <taxon>Actinomycetota</taxon>
        <taxon>Actinomycetes</taxon>
        <taxon>Streptosporangiales</taxon>
        <taxon>Thermomonosporaceae</taxon>
        <taxon>Thermomonospora</taxon>
    </lineage>
</organism>
<sequence length="97" mass="10228">MYGRVATAAGSPSPCTPARRLPGGTNDSAFATKRRIAAGQAIAAAEAGVVFRTAVADCAYGDLDDLRAELRRAGLGWVVAVRPRRSTWAYRDQAHAP</sequence>
<proteinExistence type="predicted"/>
<keyword evidence="4" id="KW-1185">Reference proteome</keyword>
<feature type="domain" description="Transposase IS701-like DDE" evidence="2">
    <location>
        <begin position="18"/>
        <end position="94"/>
    </location>
</feature>
<reference evidence="4" key="1">
    <citation type="submission" date="2016-10" db="EMBL/GenBank/DDBJ databases">
        <authorList>
            <person name="Varghese N."/>
            <person name="Submissions S."/>
        </authorList>
    </citation>
    <scope>NUCLEOTIDE SEQUENCE [LARGE SCALE GENOMIC DNA]</scope>
    <source>
        <strain evidence="4">DSM 43163</strain>
    </source>
</reference>
<evidence type="ECO:0000313" key="4">
    <source>
        <dbReference type="Proteomes" id="UP000236723"/>
    </source>
</evidence>
<accession>A0A1H6E8H4</accession>
<keyword evidence="3" id="KW-0378">Hydrolase</keyword>
<name>A0A1H6E8H4_9ACTN</name>
<protein>
    <submittedName>
        <fullName evidence="3">DDE superfamily endonuclease</fullName>
    </submittedName>
</protein>
<keyword evidence="3" id="KW-0540">Nuclease</keyword>
<gene>
    <name evidence="3" type="ORF">SAMN04489712_13933</name>
</gene>
<dbReference type="AlphaFoldDB" id="A0A1H6E8H4"/>
<dbReference type="RefSeq" id="WP_200827755.1">
    <property type="nucleotide sequence ID" value="NZ_FNVO01000039.1"/>
</dbReference>
<dbReference type="EMBL" id="FNVO01000039">
    <property type="protein sequence ID" value="SEG93571.1"/>
    <property type="molecule type" value="Genomic_DNA"/>
</dbReference>
<evidence type="ECO:0000313" key="3">
    <source>
        <dbReference type="EMBL" id="SEG93571.1"/>
    </source>
</evidence>
<evidence type="ECO:0000256" key="1">
    <source>
        <dbReference type="SAM" id="MobiDB-lite"/>
    </source>
</evidence>
<dbReference type="Proteomes" id="UP000236723">
    <property type="component" value="Unassembled WGS sequence"/>
</dbReference>